<dbReference type="InterPro" id="IPR055338">
    <property type="entry name" value="YqfX-like"/>
</dbReference>
<accession>A0A7X3JYY7</accession>
<keyword evidence="2" id="KW-0472">Membrane</keyword>
<evidence type="ECO:0000313" key="4">
    <source>
        <dbReference type="Proteomes" id="UP000490800"/>
    </source>
</evidence>
<evidence type="ECO:0000256" key="2">
    <source>
        <dbReference type="SAM" id="Phobius"/>
    </source>
</evidence>
<keyword evidence="4" id="KW-1185">Reference proteome</keyword>
<keyword evidence="2" id="KW-0812">Transmembrane</keyword>
<reference evidence="3 4" key="1">
    <citation type="journal article" date="2019" name="Microorganisms">
        <title>Paenibacillus lutrae sp. nov., A Chitinolytic Species Isolated from A River Otter in Castril Natural Park, Granada, Spain.</title>
        <authorList>
            <person name="Rodriguez M."/>
            <person name="Reina J.C."/>
            <person name="Bejar V."/>
            <person name="Llamas I."/>
        </authorList>
    </citation>
    <scope>NUCLEOTIDE SEQUENCE [LARGE SCALE GENOMIC DNA]</scope>
    <source>
        <strain evidence="3 4">N10</strain>
    </source>
</reference>
<gene>
    <name evidence="3" type="ORF">EDM21_07670</name>
</gene>
<dbReference type="PANTHER" id="PTHR40040:SF1">
    <property type="entry name" value="MEMBRANE PROTEIN"/>
    <property type="match status" value="1"/>
</dbReference>
<name>A0A7X3JYY7_9BACL</name>
<feature type="compositionally biased region" description="Basic residues" evidence="1">
    <location>
        <begin position="1"/>
        <end position="13"/>
    </location>
</feature>
<organism evidence="3 4">
    <name type="scientific">Paenibacillus lutrae</name>
    <dbReference type="NCBI Taxonomy" id="2078573"/>
    <lineage>
        <taxon>Bacteria</taxon>
        <taxon>Bacillati</taxon>
        <taxon>Bacillota</taxon>
        <taxon>Bacilli</taxon>
        <taxon>Bacillales</taxon>
        <taxon>Paenibacillaceae</taxon>
        <taxon>Paenibacillus</taxon>
    </lineage>
</organism>
<evidence type="ECO:0008006" key="5">
    <source>
        <dbReference type="Google" id="ProtNLM"/>
    </source>
</evidence>
<dbReference type="PANTHER" id="PTHR40040">
    <property type="entry name" value="SMALL HYDROPHOBIC PROTEIN-RELATED"/>
    <property type="match status" value="1"/>
</dbReference>
<dbReference type="OrthoDB" id="1754157at2"/>
<evidence type="ECO:0000256" key="1">
    <source>
        <dbReference type="SAM" id="MobiDB-lite"/>
    </source>
</evidence>
<feature type="transmembrane region" description="Helical" evidence="2">
    <location>
        <begin position="121"/>
        <end position="143"/>
    </location>
</feature>
<feature type="region of interest" description="Disordered" evidence="1">
    <location>
        <begin position="1"/>
        <end position="42"/>
    </location>
</feature>
<dbReference type="AlphaFoldDB" id="A0A7X3JYY7"/>
<dbReference type="RefSeq" id="WP_157334376.1">
    <property type="nucleotide sequence ID" value="NZ_RHLK01000003.1"/>
</dbReference>
<protein>
    <recommendedName>
        <fullName evidence="5">DUF4190 domain-containing protein</fullName>
    </recommendedName>
</protein>
<keyword evidence="2" id="KW-1133">Transmembrane helix</keyword>
<dbReference type="Proteomes" id="UP000490800">
    <property type="component" value="Unassembled WGS sequence"/>
</dbReference>
<dbReference type="EMBL" id="RHLK01000003">
    <property type="protein sequence ID" value="MVO99405.1"/>
    <property type="molecule type" value="Genomic_DNA"/>
</dbReference>
<proteinExistence type="predicted"/>
<comment type="caution">
    <text evidence="3">The sequence shown here is derived from an EMBL/GenBank/DDBJ whole genome shotgun (WGS) entry which is preliminary data.</text>
</comment>
<evidence type="ECO:0000313" key="3">
    <source>
        <dbReference type="EMBL" id="MVO99405.1"/>
    </source>
</evidence>
<sequence>MSHKKHAHKHKHKDANDGHGAGGAHREAKPEAAPGIEGEPVDTIDLGANEEYAAELSPADPSLSNADKAERGIPDNWMNARTLGMMAMGSSILSFFLLPLFLGSLGMLLGFMAFSDGRKALGGWAIALGLISFVSKLAFVPFLF</sequence>
<feature type="transmembrane region" description="Helical" evidence="2">
    <location>
        <begin position="92"/>
        <end position="115"/>
    </location>
</feature>